<dbReference type="HOGENOM" id="CLU_041258_0_0_11"/>
<feature type="region of interest" description="Disordered" evidence="1">
    <location>
        <begin position="410"/>
        <end position="439"/>
    </location>
</feature>
<keyword evidence="3" id="KW-1185">Reference proteome</keyword>
<dbReference type="Pfam" id="PF06074">
    <property type="entry name" value="Portal_Mu"/>
    <property type="match status" value="1"/>
</dbReference>
<dbReference type="eggNOG" id="COG4383">
    <property type="taxonomic scope" value="Bacteria"/>
</dbReference>
<dbReference type="EMBL" id="BA000035">
    <property type="protein sequence ID" value="BAC17652.1"/>
    <property type="molecule type" value="Genomic_DNA"/>
</dbReference>
<dbReference type="InterPro" id="IPR009279">
    <property type="entry name" value="Portal_Mu"/>
</dbReference>
<name>Q8FRB9_COREF</name>
<evidence type="ECO:0000313" key="3">
    <source>
        <dbReference type="Proteomes" id="UP000001409"/>
    </source>
</evidence>
<evidence type="ECO:0000313" key="2">
    <source>
        <dbReference type="EMBL" id="BAC17652.1"/>
    </source>
</evidence>
<reference evidence="2 3" key="1">
    <citation type="journal article" date="2003" name="Genome Res.">
        <title>Comparative complete genome sequence analysis of the amino acid replacements responsible for the thermostability of Corynebacterium efficiens.</title>
        <authorList>
            <person name="Nishio Y."/>
            <person name="Nakamura Y."/>
            <person name="Kawarabayasi Y."/>
            <person name="Usuda Y."/>
            <person name="Kimura E."/>
            <person name="Sugimoto S."/>
            <person name="Matsui K."/>
            <person name="Yamagishi A."/>
            <person name="Kikuchi H."/>
            <person name="Ikeo K."/>
            <person name="Gojobori T."/>
        </authorList>
    </citation>
    <scope>NUCLEOTIDE SEQUENCE [LARGE SCALE GENOMIC DNA]</scope>
    <source>
        <strain evidence="3">DSM 44549 / YS-314 / AJ 12310 / JCM 11189 / NBRC 100395</strain>
    </source>
</reference>
<protein>
    <recommendedName>
        <fullName evidence="4">Portal protein</fullName>
    </recommendedName>
</protein>
<sequence>MKGDSTVDTQIAIPTPQEVGYVNGGQENFYTHGRELENIPELQWPQCLSVYDRMRNDSQISAVLSAIALPIEATTWRLDPNGASDEVTEFIAQQLDLPIIGKEGEHKKKRRRRRFSWAEHLRHALLMVPFGAMFFEQVVETTPEGMWGIRKIAPRMPDTLQAINVARDGGLISIDQKPPGDIGVIRASDATKTTIPIDRLVAYSYRREGGNWAGRSILRPAYPHWALKQPLLKIEALAVERNGVGVPDYENPPGATPEQIEKGRKMAESYRAGSSAGMSRPSGSKFQLLGTTGQIMSARPVIEYHDSQIARVALAHFLNLDGKGGSYALATTHQDLYTIAENSLGTEIAGTANHHIVEDLVDWNWGPDEPAPRIVFDDLRSDSLSIANSLRTLADAGLIRPDRSIEEWLRRDLGAPAKDTAPPEQPWTPETETEGGAEQ</sequence>
<dbReference type="STRING" id="196164.gene:10741246"/>
<dbReference type="KEGG" id="cef:CE0842"/>
<dbReference type="Proteomes" id="UP000001409">
    <property type="component" value="Chromosome"/>
</dbReference>
<dbReference type="AlphaFoldDB" id="Q8FRB9"/>
<proteinExistence type="predicted"/>
<accession>Q8FRB9</accession>
<organism evidence="2 3">
    <name type="scientific">Corynebacterium efficiens (strain DSM 44549 / YS-314 / AJ 12310 / JCM 11189 / NBRC 100395)</name>
    <dbReference type="NCBI Taxonomy" id="196164"/>
    <lineage>
        <taxon>Bacteria</taxon>
        <taxon>Bacillati</taxon>
        <taxon>Actinomycetota</taxon>
        <taxon>Actinomycetes</taxon>
        <taxon>Mycobacteriales</taxon>
        <taxon>Corynebacteriaceae</taxon>
        <taxon>Corynebacterium</taxon>
    </lineage>
</organism>
<evidence type="ECO:0000256" key="1">
    <source>
        <dbReference type="SAM" id="MobiDB-lite"/>
    </source>
</evidence>
<evidence type="ECO:0008006" key="4">
    <source>
        <dbReference type="Google" id="ProtNLM"/>
    </source>
</evidence>